<feature type="region of interest" description="Disordered" evidence="1">
    <location>
        <begin position="283"/>
        <end position="332"/>
    </location>
</feature>
<dbReference type="AlphaFoldDB" id="A0A0F8Y9K0"/>
<evidence type="ECO:0000256" key="1">
    <source>
        <dbReference type="SAM" id="MobiDB-lite"/>
    </source>
</evidence>
<name>A0A0F8Y9K0_9ZZZZ</name>
<feature type="compositionally biased region" description="Basic and acidic residues" evidence="1">
    <location>
        <begin position="323"/>
        <end position="332"/>
    </location>
</feature>
<dbReference type="EMBL" id="LAZR01054665">
    <property type="protein sequence ID" value="KKK78058.1"/>
    <property type="molecule type" value="Genomic_DNA"/>
</dbReference>
<gene>
    <name evidence="2" type="ORF">LCGC14_2847360</name>
</gene>
<evidence type="ECO:0008006" key="3">
    <source>
        <dbReference type="Google" id="ProtNLM"/>
    </source>
</evidence>
<evidence type="ECO:0000313" key="2">
    <source>
        <dbReference type="EMBL" id="KKK78058.1"/>
    </source>
</evidence>
<protein>
    <recommendedName>
        <fullName evidence="3">Cytochrome c domain-containing protein</fullName>
    </recommendedName>
</protein>
<accession>A0A0F8Y9K0</accession>
<feature type="non-terminal residue" evidence="2">
    <location>
        <position position="332"/>
    </location>
</feature>
<proteinExistence type="predicted"/>
<organism evidence="2">
    <name type="scientific">marine sediment metagenome</name>
    <dbReference type="NCBI Taxonomy" id="412755"/>
    <lineage>
        <taxon>unclassified sequences</taxon>
        <taxon>metagenomes</taxon>
        <taxon>ecological metagenomes</taxon>
    </lineage>
</organism>
<feature type="region of interest" description="Disordered" evidence="1">
    <location>
        <begin position="145"/>
        <end position="164"/>
    </location>
</feature>
<reference evidence="2" key="1">
    <citation type="journal article" date="2015" name="Nature">
        <title>Complex archaea that bridge the gap between prokaryotes and eukaryotes.</title>
        <authorList>
            <person name="Spang A."/>
            <person name="Saw J.H."/>
            <person name="Jorgensen S.L."/>
            <person name="Zaremba-Niedzwiedzka K."/>
            <person name="Martijn J."/>
            <person name="Lind A.E."/>
            <person name="van Eijk R."/>
            <person name="Schleper C."/>
            <person name="Guy L."/>
            <person name="Ettema T.J."/>
        </authorList>
    </citation>
    <scope>NUCLEOTIDE SEQUENCE</scope>
</reference>
<feature type="compositionally biased region" description="Low complexity" evidence="1">
    <location>
        <begin position="283"/>
        <end position="299"/>
    </location>
</feature>
<sequence length="332" mass="35883">MLGNSLQISASVAVFAVLTVVAAAEQPAGQPVPRPGVLLLRNGLAVEGRIVRTGSLYYVELPHGEIRIKAADVEFCCRDLDEGYWRKRTGIRVGDADDHVRLAQWCLRHDLLGHAGRELADAIGADPTHPMIGLLQRRLKRAISLPPPPTSTATEAIDRPPSSEELDRMVRGMAPGTVEAFAHTIQPLLLNNCTAIGCHGPTGETKLRLMRGSINAAPSRRMTQRNLHATLQWIDHEQPMASRLLTAPGGPHGTAKTPILAGQRAAQYERLVDWVHTVAAARQTATRQTATRQTATDAAGAGSQDGTPADENVSGVVFYQEEADPRNARVQR</sequence>
<comment type="caution">
    <text evidence="2">The sequence shown here is derived from an EMBL/GenBank/DDBJ whole genome shotgun (WGS) entry which is preliminary data.</text>
</comment>